<gene>
    <name evidence="5" type="ORF">N7456_007263</name>
</gene>
<dbReference type="Proteomes" id="UP001149165">
    <property type="component" value="Unassembled WGS sequence"/>
</dbReference>
<dbReference type="InterPro" id="IPR016166">
    <property type="entry name" value="FAD-bd_PCMH"/>
</dbReference>
<protein>
    <submittedName>
        <fullName evidence="5">CAZyme family AA7</fullName>
    </submittedName>
</protein>
<keyword evidence="2" id="KW-0560">Oxidoreductase</keyword>
<evidence type="ECO:0000256" key="2">
    <source>
        <dbReference type="ARBA" id="ARBA00023002"/>
    </source>
</evidence>
<evidence type="ECO:0000256" key="1">
    <source>
        <dbReference type="ARBA" id="ARBA00005466"/>
    </source>
</evidence>
<dbReference type="SUPFAM" id="SSF56176">
    <property type="entry name" value="FAD-binding/transporter-associated domain-like"/>
    <property type="match status" value="1"/>
</dbReference>
<evidence type="ECO:0000256" key="3">
    <source>
        <dbReference type="SAM" id="SignalP"/>
    </source>
</evidence>
<dbReference type="AlphaFoldDB" id="A0A9W9FJ62"/>
<evidence type="ECO:0000313" key="5">
    <source>
        <dbReference type="EMBL" id="KAJ5101211.1"/>
    </source>
</evidence>
<dbReference type="EMBL" id="JAPQKH010000004">
    <property type="protein sequence ID" value="KAJ5101211.1"/>
    <property type="molecule type" value="Genomic_DNA"/>
</dbReference>
<dbReference type="PROSITE" id="PS51387">
    <property type="entry name" value="FAD_PCMH"/>
    <property type="match status" value="1"/>
</dbReference>
<organism evidence="5 6">
    <name type="scientific">Penicillium angulare</name>
    <dbReference type="NCBI Taxonomy" id="116970"/>
    <lineage>
        <taxon>Eukaryota</taxon>
        <taxon>Fungi</taxon>
        <taxon>Dikarya</taxon>
        <taxon>Ascomycota</taxon>
        <taxon>Pezizomycotina</taxon>
        <taxon>Eurotiomycetes</taxon>
        <taxon>Eurotiomycetidae</taxon>
        <taxon>Eurotiales</taxon>
        <taxon>Aspergillaceae</taxon>
        <taxon>Penicillium</taxon>
    </lineage>
</organism>
<proteinExistence type="inferred from homology"/>
<keyword evidence="3" id="KW-0732">Signal</keyword>
<keyword evidence="6" id="KW-1185">Reference proteome</keyword>
<evidence type="ECO:0000313" key="6">
    <source>
        <dbReference type="Proteomes" id="UP001149165"/>
    </source>
</evidence>
<dbReference type="InterPro" id="IPR006094">
    <property type="entry name" value="Oxid_FAD_bind_N"/>
</dbReference>
<dbReference type="Pfam" id="PF08031">
    <property type="entry name" value="BBE"/>
    <property type="match status" value="1"/>
</dbReference>
<dbReference type="InterPro" id="IPR036318">
    <property type="entry name" value="FAD-bd_PCMH-like_sf"/>
</dbReference>
<reference evidence="5" key="1">
    <citation type="submission" date="2022-11" db="EMBL/GenBank/DDBJ databases">
        <authorList>
            <person name="Petersen C."/>
        </authorList>
    </citation>
    <scope>NUCLEOTIDE SEQUENCE</scope>
    <source>
        <strain evidence="5">IBT 30069</strain>
    </source>
</reference>
<dbReference type="PANTHER" id="PTHR13878:SF91">
    <property type="entry name" value="FAD BINDING DOMAIN PROTEIN (AFU_ORTHOLOGUE AFUA_6G12070)-RELATED"/>
    <property type="match status" value="1"/>
</dbReference>
<feature type="chain" id="PRO_5040840267" evidence="3">
    <location>
        <begin position="21"/>
        <end position="594"/>
    </location>
</feature>
<feature type="signal peptide" evidence="3">
    <location>
        <begin position="1"/>
        <end position="20"/>
    </location>
</feature>
<evidence type="ECO:0000259" key="4">
    <source>
        <dbReference type="PROSITE" id="PS51387"/>
    </source>
</evidence>
<dbReference type="InterPro" id="IPR050432">
    <property type="entry name" value="FAD-linked_Oxidoreductases_BP"/>
</dbReference>
<comment type="caution">
    <text evidence="5">The sequence shown here is derived from an EMBL/GenBank/DDBJ whole genome shotgun (WGS) entry which is preliminary data.</text>
</comment>
<dbReference type="OrthoDB" id="9983560at2759"/>
<dbReference type="GO" id="GO:0071949">
    <property type="term" value="F:FAD binding"/>
    <property type="evidence" value="ECO:0007669"/>
    <property type="project" value="InterPro"/>
</dbReference>
<reference evidence="5" key="2">
    <citation type="journal article" date="2023" name="IMA Fungus">
        <title>Comparative genomic study of the Penicillium genus elucidates a diverse pangenome and 15 lateral gene transfer events.</title>
        <authorList>
            <person name="Petersen C."/>
            <person name="Sorensen T."/>
            <person name="Nielsen M.R."/>
            <person name="Sondergaard T.E."/>
            <person name="Sorensen J.L."/>
            <person name="Fitzpatrick D.A."/>
            <person name="Frisvad J.C."/>
            <person name="Nielsen K.L."/>
        </authorList>
    </citation>
    <scope>NUCLEOTIDE SEQUENCE</scope>
    <source>
        <strain evidence="5">IBT 30069</strain>
    </source>
</reference>
<sequence length="594" mass="65829">MKPMLPLGILVLTSFTTATSDSYSNTTRYNCHAGDSCWPSQNEWSSFNSSLSGNLRRTIPFAASCYYDSPYYDPPTCEEVAKASIYTDNQARTDVYGAATGLNWEANGDETCALNIFQNSSVLSDECYMGRLSSLYVDAHKAEHVTTAIKFARLHNLRVSIKNTGHDYFGRSTSSQTLAIWIHNLKSMSYYANFTAHSCSAANGQNIGEMGAGAQAADLYKYFQKFDMDVTGGNEGSVGLAGGFGQGGGHGVFGPSYGLMVDNAVEFDVVTADGELRTINKCQDPDLFWAMRGGGGGTFGVLINYRFQLHPAVKINVYSAKTTFMSGNNDAVTSNHSVLRGILTQHATHQKLWSHNNVSGHAYYWPNRAELYLVLPSNDETALKTLTNNFSSYLTNQKDINVTENTYTTYNRYTDYLNLTEAIAAVVTPGGYFGTYASRLMPRSLFESEQSVTKLVDAVLKGVRLGNNLISKDFAVTQVIMTTPVNHQNGNQTSVNPAWRPALWHLLFTGGWTNKLSDSTERTLIQKWLDTVKPVKMLTPGGGCYLNEGHYLEPEWQETFFGSNYPELLRIKKKYDPSHFFDCFKCVGWEQGSE</sequence>
<name>A0A9W9FJ62_9EURO</name>
<dbReference type="Pfam" id="PF01565">
    <property type="entry name" value="FAD_binding_4"/>
    <property type="match status" value="1"/>
</dbReference>
<dbReference type="GO" id="GO:0016491">
    <property type="term" value="F:oxidoreductase activity"/>
    <property type="evidence" value="ECO:0007669"/>
    <property type="project" value="UniProtKB-KW"/>
</dbReference>
<dbReference type="InterPro" id="IPR016169">
    <property type="entry name" value="FAD-bd_PCMH_sub2"/>
</dbReference>
<dbReference type="PANTHER" id="PTHR13878">
    <property type="entry name" value="GULONOLACTONE OXIDASE"/>
    <property type="match status" value="1"/>
</dbReference>
<dbReference type="InterPro" id="IPR012951">
    <property type="entry name" value="BBE"/>
</dbReference>
<accession>A0A9W9FJ62</accession>
<comment type="similarity">
    <text evidence="1">Belongs to the oxygen-dependent FAD-linked oxidoreductase family.</text>
</comment>
<feature type="domain" description="FAD-binding PCMH-type" evidence="4">
    <location>
        <begin position="129"/>
        <end position="312"/>
    </location>
</feature>
<dbReference type="Gene3D" id="3.30.465.10">
    <property type="match status" value="2"/>
</dbReference>